<evidence type="ECO:0000256" key="1">
    <source>
        <dbReference type="SAM" id="MobiDB-lite"/>
    </source>
</evidence>
<accession>A0A6A6JAD7</accession>
<sequence>MVYSSWSGIRLFPSVSTSQLMTLVSQQAGWSRIDRAGLGTPGHPCLGGADHRLSRYGGLWGKATQNCTFSQSFSYSPCRPKLEDGPRLYCSPCSSSFSIRPQWRRMEIAEDAPTGEERMQYWRALSLGLGEDMAPLLDCRQSLSLLSDGSDPSPIDKIGTTPKPTLMQLTKAAPHLQLLPEEKRWERKSSFEAWGGALQPRGATGQAAWTHPRSPVEPLSLSNKRLACANHDGWR</sequence>
<keyword evidence="3" id="KW-1185">Reference proteome</keyword>
<dbReference type="RefSeq" id="XP_033651090.1">
    <property type="nucleotide sequence ID" value="XM_033793277.1"/>
</dbReference>
<dbReference type="GeneID" id="54546452"/>
<feature type="region of interest" description="Disordered" evidence="1">
    <location>
        <begin position="195"/>
        <end position="216"/>
    </location>
</feature>
<evidence type="ECO:0000313" key="2">
    <source>
        <dbReference type="EMBL" id="KAF2273551.1"/>
    </source>
</evidence>
<dbReference type="AlphaFoldDB" id="A0A6A6JAD7"/>
<dbReference type="EMBL" id="ML986509">
    <property type="protein sequence ID" value="KAF2273551.1"/>
    <property type="molecule type" value="Genomic_DNA"/>
</dbReference>
<organism evidence="2 3">
    <name type="scientific">Westerdykella ornata</name>
    <dbReference type="NCBI Taxonomy" id="318751"/>
    <lineage>
        <taxon>Eukaryota</taxon>
        <taxon>Fungi</taxon>
        <taxon>Dikarya</taxon>
        <taxon>Ascomycota</taxon>
        <taxon>Pezizomycotina</taxon>
        <taxon>Dothideomycetes</taxon>
        <taxon>Pleosporomycetidae</taxon>
        <taxon>Pleosporales</taxon>
        <taxon>Sporormiaceae</taxon>
        <taxon>Westerdykella</taxon>
    </lineage>
</organism>
<proteinExistence type="predicted"/>
<protein>
    <submittedName>
        <fullName evidence="2">Uncharacterized protein</fullName>
    </submittedName>
</protein>
<dbReference type="Proteomes" id="UP000800097">
    <property type="component" value="Unassembled WGS sequence"/>
</dbReference>
<name>A0A6A6JAD7_WESOR</name>
<gene>
    <name evidence="2" type="ORF">EI97DRAFT_153531</name>
</gene>
<reference evidence="2" key="1">
    <citation type="journal article" date="2020" name="Stud. Mycol.">
        <title>101 Dothideomycetes genomes: a test case for predicting lifestyles and emergence of pathogens.</title>
        <authorList>
            <person name="Haridas S."/>
            <person name="Albert R."/>
            <person name="Binder M."/>
            <person name="Bloem J."/>
            <person name="Labutti K."/>
            <person name="Salamov A."/>
            <person name="Andreopoulos B."/>
            <person name="Baker S."/>
            <person name="Barry K."/>
            <person name="Bills G."/>
            <person name="Bluhm B."/>
            <person name="Cannon C."/>
            <person name="Castanera R."/>
            <person name="Culley D."/>
            <person name="Daum C."/>
            <person name="Ezra D."/>
            <person name="Gonzalez J."/>
            <person name="Henrissat B."/>
            <person name="Kuo A."/>
            <person name="Liang C."/>
            <person name="Lipzen A."/>
            <person name="Lutzoni F."/>
            <person name="Magnuson J."/>
            <person name="Mondo S."/>
            <person name="Nolan M."/>
            <person name="Ohm R."/>
            <person name="Pangilinan J."/>
            <person name="Park H.-J."/>
            <person name="Ramirez L."/>
            <person name="Alfaro M."/>
            <person name="Sun H."/>
            <person name="Tritt A."/>
            <person name="Yoshinaga Y."/>
            <person name="Zwiers L.-H."/>
            <person name="Turgeon B."/>
            <person name="Goodwin S."/>
            <person name="Spatafora J."/>
            <person name="Crous P."/>
            <person name="Grigoriev I."/>
        </authorList>
    </citation>
    <scope>NUCLEOTIDE SEQUENCE</scope>
    <source>
        <strain evidence="2">CBS 379.55</strain>
    </source>
</reference>
<evidence type="ECO:0000313" key="3">
    <source>
        <dbReference type="Proteomes" id="UP000800097"/>
    </source>
</evidence>